<reference evidence="3 4" key="1">
    <citation type="submission" date="2024-09" db="EMBL/GenBank/DDBJ databases">
        <authorList>
            <person name="Sun Q."/>
            <person name="Mori K."/>
        </authorList>
    </citation>
    <scope>NUCLEOTIDE SEQUENCE [LARGE SCALE GENOMIC DNA]</scope>
    <source>
        <strain evidence="3 4">TBRC 5777</strain>
    </source>
</reference>
<dbReference type="PROSITE" id="PS01125">
    <property type="entry name" value="ROK"/>
    <property type="match status" value="1"/>
</dbReference>
<comment type="similarity">
    <text evidence="1">Belongs to the ROK (NagC/XylR) family.</text>
</comment>
<evidence type="ECO:0000256" key="1">
    <source>
        <dbReference type="ARBA" id="ARBA00006479"/>
    </source>
</evidence>
<keyword evidence="4" id="KW-1185">Reference proteome</keyword>
<accession>A0ABV6JXL9</accession>
<dbReference type="Pfam" id="PF00480">
    <property type="entry name" value="ROK"/>
    <property type="match status" value="1"/>
</dbReference>
<evidence type="ECO:0000313" key="4">
    <source>
        <dbReference type="Proteomes" id="UP001589865"/>
    </source>
</evidence>
<comment type="caution">
    <text evidence="3">The sequence shown here is derived from an EMBL/GenBank/DDBJ whole genome shotgun (WGS) entry which is preliminary data.</text>
</comment>
<dbReference type="RefSeq" id="WP_377045811.1">
    <property type="nucleotide sequence ID" value="NZ_JBHLUN010000012.1"/>
</dbReference>
<dbReference type="Proteomes" id="UP001589865">
    <property type="component" value="Unassembled WGS sequence"/>
</dbReference>
<evidence type="ECO:0000313" key="3">
    <source>
        <dbReference type="EMBL" id="MFC0410065.1"/>
    </source>
</evidence>
<dbReference type="InterPro" id="IPR043129">
    <property type="entry name" value="ATPase_NBD"/>
</dbReference>
<feature type="region of interest" description="Disordered" evidence="2">
    <location>
        <begin position="1"/>
        <end position="20"/>
    </location>
</feature>
<dbReference type="EMBL" id="JBHLUN010000012">
    <property type="protein sequence ID" value="MFC0410065.1"/>
    <property type="molecule type" value="Genomic_DNA"/>
</dbReference>
<dbReference type="Gene3D" id="3.30.420.40">
    <property type="match status" value="2"/>
</dbReference>
<dbReference type="PANTHER" id="PTHR18964">
    <property type="entry name" value="ROK (REPRESSOR, ORF, KINASE) FAMILY"/>
    <property type="match status" value="1"/>
</dbReference>
<gene>
    <name evidence="3" type="ORF">ACFFGY_17570</name>
</gene>
<proteinExistence type="inferred from homology"/>
<protein>
    <submittedName>
        <fullName evidence="3">ROK family protein</fullName>
    </submittedName>
</protein>
<evidence type="ECO:0000256" key="2">
    <source>
        <dbReference type="SAM" id="MobiDB-lite"/>
    </source>
</evidence>
<name>A0ABV6JXL9_9PROT</name>
<sequence length="328" mass="33647">MSSDPQPGSPSPGAPPNVIGIDLGGTQLRVALVDPAGRILRAERQRTDAQGGPEAVIGQMRAMIAALRDENTAAIGVGLPGTFDAAEGRVIHMVALPGWRDVPLAGRLRELTGLPAALENDAKVAAIGEWHAGAGQGCRSFCYVTVSTGIGGGIVVDGRLLRGLGGLAGEIGHTRIAETSEPCNCGQRGCWEALASGTALGRRARAAVAAEPACHLAAVAGDAPATGEHAGRAAREGCAVAARVLEEEAVLLGVGFRNLHHLYAPERIVVGGGVSALLEEMRPTIERTLREQLLPGFRPAEILRAALGDDAGLVGAAGVAREVLARRD</sequence>
<organism evidence="3 4">
    <name type="scientific">Roseomonas elaeocarpi</name>
    <dbReference type="NCBI Taxonomy" id="907779"/>
    <lineage>
        <taxon>Bacteria</taxon>
        <taxon>Pseudomonadati</taxon>
        <taxon>Pseudomonadota</taxon>
        <taxon>Alphaproteobacteria</taxon>
        <taxon>Acetobacterales</taxon>
        <taxon>Roseomonadaceae</taxon>
        <taxon>Roseomonas</taxon>
    </lineage>
</organism>
<dbReference type="InterPro" id="IPR000600">
    <property type="entry name" value="ROK"/>
</dbReference>
<dbReference type="SUPFAM" id="SSF53067">
    <property type="entry name" value="Actin-like ATPase domain"/>
    <property type="match status" value="1"/>
</dbReference>
<dbReference type="PANTHER" id="PTHR18964:SF149">
    <property type="entry name" value="BIFUNCTIONAL UDP-N-ACETYLGLUCOSAMINE 2-EPIMERASE_N-ACETYLMANNOSAMINE KINASE"/>
    <property type="match status" value="1"/>
</dbReference>
<dbReference type="InterPro" id="IPR049874">
    <property type="entry name" value="ROK_cs"/>
</dbReference>